<evidence type="ECO:0000313" key="1">
    <source>
        <dbReference type="EMBL" id="GFN96507.1"/>
    </source>
</evidence>
<gene>
    <name evidence="1" type="ORF">PoB_002301300</name>
</gene>
<dbReference type="AlphaFoldDB" id="A0AAV3ZPL9"/>
<dbReference type="EMBL" id="BLXT01002679">
    <property type="protein sequence ID" value="GFN96507.1"/>
    <property type="molecule type" value="Genomic_DNA"/>
</dbReference>
<reference evidence="1 2" key="1">
    <citation type="journal article" date="2021" name="Elife">
        <title>Chloroplast acquisition without the gene transfer in kleptoplastic sea slugs, Plakobranchus ocellatus.</title>
        <authorList>
            <person name="Maeda T."/>
            <person name="Takahashi S."/>
            <person name="Yoshida T."/>
            <person name="Shimamura S."/>
            <person name="Takaki Y."/>
            <person name="Nagai Y."/>
            <person name="Toyoda A."/>
            <person name="Suzuki Y."/>
            <person name="Arimoto A."/>
            <person name="Ishii H."/>
            <person name="Satoh N."/>
            <person name="Nishiyama T."/>
            <person name="Hasebe M."/>
            <person name="Maruyama T."/>
            <person name="Minagawa J."/>
            <person name="Obokata J."/>
            <person name="Shigenobu S."/>
        </authorList>
    </citation>
    <scope>NUCLEOTIDE SEQUENCE [LARGE SCALE GENOMIC DNA]</scope>
</reference>
<organism evidence="1 2">
    <name type="scientific">Plakobranchus ocellatus</name>
    <dbReference type="NCBI Taxonomy" id="259542"/>
    <lineage>
        <taxon>Eukaryota</taxon>
        <taxon>Metazoa</taxon>
        <taxon>Spiralia</taxon>
        <taxon>Lophotrochozoa</taxon>
        <taxon>Mollusca</taxon>
        <taxon>Gastropoda</taxon>
        <taxon>Heterobranchia</taxon>
        <taxon>Euthyneura</taxon>
        <taxon>Panpulmonata</taxon>
        <taxon>Sacoglossa</taxon>
        <taxon>Placobranchoidea</taxon>
        <taxon>Plakobranchidae</taxon>
        <taxon>Plakobranchus</taxon>
    </lineage>
</organism>
<dbReference type="Proteomes" id="UP000735302">
    <property type="component" value="Unassembled WGS sequence"/>
</dbReference>
<name>A0AAV3ZPL9_9GAST</name>
<sequence length="51" mass="6056">MVASDGLWWTRLRYLCRTGLYLHRVRLETNQLDVMDCCIVSEVNYVDYGEV</sequence>
<proteinExistence type="predicted"/>
<feature type="non-terminal residue" evidence="1">
    <location>
        <position position="51"/>
    </location>
</feature>
<protein>
    <submittedName>
        <fullName evidence="1">Uncharacterized protein</fullName>
    </submittedName>
</protein>
<evidence type="ECO:0000313" key="2">
    <source>
        <dbReference type="Proteomes" id="UP000735302"/>
    </source>
</evidence>
<keyword evidence="2" id="KW-1185">Reference proteome</keyword>
<comment type="caution">
    <text evidence="1">The sequence shown here is derived from an EMBL/GenBank/DDBJ whole genome shotgun (WGS) entry which is preliminary data.</text>
</comment>
<accession>A0AAV3ZPL9</accession>